<accession>A0A9P9IQW4</accession>
<evidence type="ECO:0008006" key="5">
    <source>
        <dbReference type="Google" id="ProtNLM"/>
    </source>
</evidence>
<proteinExistence type="predicted"/>
<evidence type="ECO:0000256" key="1">
    <source>
        <dbReference type="SAM" id="MobiDB-lite"/>
    </source>
</evidence>
<evidence type="ECO:0000313" key="3">
    <source>
        <dbReference type="EMBL" id="KAH7127925.1"/>
    </source>
</evidence>
<comment type="caution">
    <text evidence="3">The sequence shown here is derived from an EMBL/GenBank/DDBJ whole genome shotgun (WGS) entry which is preliminary data.</text>
</comment>
<name>A0A9P9IQW4_9HYPO</name>
<feature type="region of interest" description="Disordered" evidence="1">
    <location>
        <begin position="1"/>
        <end position="22"/>
    </location>
</feature>
<feature type="compositionally biased region" description="Basic and acidic residues" evidence="1">
    <location>
        <begin position="11"/>
        <end position="22"/>
    </location>
</feature>
<dbReference type="Proteomes" id="UP000717696">
    <property type="component" value="Unassembled WGS sequence"/>
</dbReference>
<organism evidence="3 4">
    <name type="scientific">Dactylonectria estremocensis</name>
    <dbReference type="NCBI Taxonomy" id="1079267"/>
    <lineage>
        <taxon>Eukaryota</taxon>
        <taxon>Fungi</taxon>
        <taxon>Dikarya</taxon>
        <taxon>Ascomycota</taxon>
        <taxon>Pezizomycotina</taxon>
        <taxon>Sordariomycetes</taxon>
        <taxon>Hypocreomycetidae</taxon>
        <taxon>Hypocreales</taxon>
        <taxon>Nectriaceae</taxon>
        <taxon>Dactylonectria</taxon>
    </lineage>
</organism>
<feature type="transmembrane region" description="Helical" evidence="2">
    <location>
        <begin position="172"/>
        <end position="194"/>
    </location>
</feature>
<keyword evidence="2" id="KW-0472">Membrane</keyword>
<reference evidence="3" key="1">
    <citation type="journal article" date="2021" name="Nat. Commun.">
        <title>Genetic determinants of endophytism in the Arabidopsis root mycobiome.</title>
        <authorList>
            <person name="Mesny F."/>
            <person name="Miyauchi S."/>
            <person name="Thiergart T."/>
            <person name="Pickel B."/>
            <person name="Atanasova L."/>
            <person name="Karlsson M."/>
            <person name="Huettel B."/>
            <person name="Barry K.W."/>
            <person name="Haridas S."/>
            <person name="Chen C."/>
            <person name="Bauer D."/>
            <person name="Andreopoulos W."/>
            <person name="Pangilinan J."/>
            <person name="LaButti K."/>
            <person name="Riley R."/>
            <person name="Lipzen A."/>
            <person name="Clum A."/>
            <person name="Drula E."/>
            <person name="Henrissat B."/>
            <person name="Kohler A."/>
            <person name="Grigoriev I.V."/>
            <person name="Martin F.M."/>
            <person name="Hacquard S."/>
        </authorList>
    </citation>
    <scope>NUCLEOTIDE SEQUENCE</scope>
    <source>
        <strain evidence="3">MPI-CAGE-AT-0021</strain>
    </source>
</reference>
<dbReference type="OrthoDB" id="5098074at2759"/>
<feature type="transmembrane region" description="Helical" evidence="2">
    <location>
        <begin position="98"/>
        <end position="118"/>
    </location>
</feature>
<keyword evidence="2" id="KW-1133">Transmembrane helix</keyword>
<keyword evidence="4" id="KW-1185">Reference proteome</keyword>
<feature type="region of interest" description="Disordered" evidence="1">
    <location>
        <begin position="63"/>
        <end position="85"/>
    </location>
</feature>
<gene>
    <name evidence="3" type="ORF">B0J13DRAFT_679435</name>
</gene>
<sequence length="256" mass="27830">MDSGTWADPGKGPDSHRDATLHVTRDEIRALVREEMLATAAEAESEPMLPSYESSVPLLPADPNAPPVSHIDTESGQQSPEARKDTNRRWITEISSCLQVIFITGAMIGMTYVCISGYDTAALSFLSFLLVLVQYGVILVVIMAAYFIGGGAKGTNETRPNAPDEGSSNEGLMAFTCHFFLSWMAFFLGVWLWLRGPLLSRAELAAAFDAHITQQDALANLTACITDKVTNQTRNATIGDFTYCLSKLGMAEIPLM</sequence>
<evidence type="ECO:0000313" key="4">
    <source>
        <dbReference type="Proteomes" id="UP000717696"/>
    </source>
</evidence>
<keyword evidence="2" id="KW-0812">Transmembrane</keyword>
<evidence type="ECO:0000256" key="2">
    <source>
        <dbReference type="SAM" id="Phobius"/>
    </source>
</evidence>
<feature type="transmembrane region" description="Helical" evidence="2">
    <location>
        <begin position="125"/>
        <end position="152"/>
    </location>
</feature>
<protein>
    <recommendedName>
        <fullName evidence="5">Transmembrane protein</fullName>
    </recommendedName>
</protein>
<dbReference type="EMBL" id="JAGMUU010000022">
    <property type="protein sequence ID" value="KAH7127925.1"/>
    <property type="molecule type" value="Genomic_DNA"/>
</dbReference>
<dbReference type="AlphaFoldDB" id="A0A9P9IQW4"/>